<evidence type="ECO:0000313" key="3">
    <source>
        <dbReference type="Proteomes" id="UP000641152"/>
    </source>
</evidence>
<keyword evidence="3" id="KW-1185">Reference proteome</keyword>
<dbReference type="Proteomes" id="UP000641152">
    <property type="component" value="Unassembled WGS sequence"/>
</dbReference>
<sequence length="68" mass="7720">MRSCRDITALVSQGLDKKLSLGERLAIGLHVMMCSSCRNFQSQSQFIRRAAKGYIKNLHHQPDNKTET</sequence>
<accession>A0ABR9D8T2</accession>
<comment type="caution">
    <text evidence="2">The sequence shown here is derived from an EMBL/GenBank/DDBJ whole genome shotgun (WGS) entry which is preliminary data.</text>
</comment>
<evidence type="ECO:0000259" key="1">
    <source>
        <dbReference type="Pfam" id="PF13490"/>
    </source>
</evidence>
<reference evidence="2 3" key="1">
    <citation type="submission" date="2020-09" db="EMBL/GenBank/DDBJ databases">
        <title>Methylomonas albis sp. nov. and Methylomonas fluvii sp. nov.: Two cold-adapted methanotrophs from the River Elbe and an amended description of Methylovulum psychrotolerans strain Eb1.</title>
        <authorList>
            <person name="Bussmann I.K."/>
            <person name="Klings K.-W."/>
            <person name="Warnstedt J."/>
            <person name="Hoppert M."/>
            <person name="Saborowski A."/>
            <person name="Horn F."/>
            <person name="Liebner S."/>
        </authorList>
    </citation>
    <scope>NUCLEOTIDE SEQUENCE [LARGE SCALE GENOMIC DNA]</scope>
    <source>
        <strain evidence="2 3">EbB</strain>
    </source>
</reference>
<name>A0ABR9D8T2_9GAMM</name>
<dbReference type="Pfam" id="PF13490">
    <property type="entry name" value="zf-HC2"/>
    <property type="match status" value="1"/>
</dbReference>
<evidence type="ECO:0000313" key="2">
    <source>
        <dbReference type="EMBL" id="MBD9359503.1"/>
    </source>
</evidence>
<feature type="domain" description="Putative zinc-finger" evidence="1">
    <location>
        <begin position="4"/>
        <end position="38"/>
    </location>
</feature>
<dbReference type="RefSeq" id="WP_192392377.1">
    <property type="nucleotide sequence ID" value="NZ_CAJHIU010000001.1"/>
</dbReference>
<gene>
    <name evidence="2" type="ORF">EBB_02870</name>
</gene>
<dbReference type="InterPro" id="IPR027383">
    <property type="entry name" value="Znf_put"/>
</dbReference>
<dbReference type="EMBL" id="JACXST010000001">
    <property type="protein sequence ID" value="MBD9359503.1"/>
    <property type="molecule type" value="Genomic_DNA"/>
</dbReference>
<organism evidence="2 3">
    <name type="scientific">Methylomonas fluvii</name>
    <dbReference type="NCBI Taxonomy" id="1854564"/>
    <lineage>
        <taxon>Bacteria</taxon>
        <taxon>Pseudomonadati</taxon>
        <taxon>Pseudomonadota</taxon>
        <taxon>Gammaproteobacteria</taxon>
        <taxon>Methylococcales</taxon>
        <taxon>Methylococcaceae</taxon>
        <taxon>Methylomonas</taxon>
    </lineage>
</organism>
<proteinExistence type="predicted"/>
<protein>
    <submittedName>
        <fullName evidence="2">Zf-HC2 domain-containing protein</fullName>
    </submittedName>
</protein>